<organism evidence="1 2">
    <name type="scientific">Parascaris equorum</name>
    <name type="common">Equine roundworm</name>
    <dbReference type="NCBI Taxonomy" id="6256"/>
    <lineage>
        <taxon>Eukaryota</taxon>
        <taxon>Metazoa</taxon>
        <taxon>Ecdysozoa</taxon>
        <taxon>Nematoda</taxon>
        <taxon>Chromadorea</taxon>
        <taxon>Rhabditida</taxon>
        <taxon>Spirurina</taxon>
        <taxon>Ascaridomorpha</taxon>
        <taxon>Ascaridoidea</taxon>
        <taxon>Ascarididae</taxon>
        <taxon>Parascaris</taxon>
    </lineage>
</organism>
<dbReference type="Proteomes" id="UP000887564">
    <property type="component" value="Unplaced"/>
</dbReference>
<evidence type="ECO:0000313" key="2">
    <source>
        <dbReference type="WBParaSite" id="PEQ_0000939001-mRNA-1"/>
    </source>
</evidence>
<keyword evidence="1" id="KW-1185">Reference proteome</keyword>
<reference evidence="2" key="1">
    <citation type="submission" date="2022-11" db="UniProtKB">
        <authorList>
            <consortium name="WormBaseParasite"/>
        </authorList>
    </citation>
    <scope>IDENTIFICATION</scope>
</reference>
<proteinExistence type="predicted"/>
<sequence length="69" mass="8226">MFDQHCRLAIMDHRIRFPTNRRDSCDSIANLLSQLNVTTVHSHSLLKTFTPMRQFHSHARYFIPIFLLK</sequence>
<accession>A0A914RSB5</accession>
<dbReference type="AlphaFoldDB" id="A0A914RSB5"/>
<protein>
    <submittedName>
        <fullName evidence="2">Uncharacterized protein</fullName>
    </submittedName>
</protein>
<evidence type="ECO:0000313" key="1">
    <source>
        <dbReference type="Proteomes" id="UP000887564"/>
    </source>
</evidence>
<name>A0A914RSB5_PAREQ</name>
<dbReference type="WBParaSite" id="PEQ_0000939001-mRNA-1">
    <property type="protein sequence ID" value="PEQ_0000939001-mRNA-1"/>
    <property type="gene ID" value="PEQ_0000939001"/>
</dbReference>